<dbReference type="PROSITE" id="PS51160">
    <property type="entry name" value="ACYLPHOSPHATASE_3"/>
    <property type="match status" value="1"/>
</dbReference>
<keyword evidence="6" id="KW-0862">Zinc</keyword>
<dbReference type="AlphaFoldDB" id="A0AAX0H9G5"/>
<organism evidence="12 13">
    <name type="scientific">Campylobacter fetus subsp. testudinum</name>
    <dbReference type="NCBI Taxonomy" id="1507806"/>
    <lineage>
        <taxon>Bacteria</taxon>
        <taxon>Pseudomonadati</taxon>
        <taxon>Campylobacterota</taxon>
        <taxon>Epsilonproteobacteria</taxon>
        <taxon>Campylobacterales</taxon>
        <taxon>Campylobacteraceae</taxon>
        <taxon>Campylobacter</taxon>
    </lineage>
</organism>
<dbReference type="Pfam" id="PF00708">
    <property type="entry name" value="Acylphosphatase"/>
    <property type="match status" value="1"/>
</dbReference>
<evidence type="ECO:0000256" key="4">
    <source>
        <dbReference type="ARBA" id="ARBA00022723"/>
    </source>
</evidence>
<feature type="active site" evidence="9">
    <location>
        <position position="21"/>
    </location>
</feature>
<evidence type="ECO:0000313" key="12">
    <source>
        <dbReference type="EMBL" id="OCR90191.1"/>
    </source>
</evidence>
<dbReference type="Gene3D" id="3.30.420.40">
    <property type="match status" value="1"/>
</dbReference>
<name>A0AAX0H9G5_CAMFE</name>
<evidence type="ECO:0000256" key="2">
    <source>
        <dbReference type="ARBA" id="ARBA00008097"/>
    </source>
</evidence>
<comment type="catalytic activity">
    <reaction evidence="7">
        <text>C-terminal L-cysteinyl-[HypE protein] + carbamoyl phosphate + ATP + H2O = C-terminal S-carboxamide-L-cysteinyl-[HypE protein] + AMP + phosphate + diphosphate + H(+)</text>
        <dbReference type="Rhea" id="RHEA:55636"/>
        <dbReference type="Rhea" id="RHEA-COMP:14247"/>
        <dbReference type="Rhea" id="RHEA-COMP:14392"/>
        <dbReference type="ChEBI" id="CHEBI:15377"/>
        <dbReference type="ChEBI" id="CHEBI:15378"/>
        <dbReference type="ChEBI" id="CHEBI:30616"/>
        <dbReference type="ChEBI" id="CHEBI:33019"/>
        <dbReference type="ChEBI" id="CHEBI:43474"/>
        <dbReference type="ChEBI" id="CHEBI:58228"/>
        <dbReference type="ChEBI" id="CHEBI:76913"/>
        <dbReference type="ChEBI" id="CHEBI:139126"/>
        <dbReference type="ChEBI" id="CHEBI:456215"/>
    </reaction>
</comment>
<feature type="domain" description="Acylphosphatase-like" evidence="10">
    <location>
        <begin position="6"/>
        <end position="91"/>
    </location>
</feature>
<dbReference type="NCBIfam" id="TIGR00143">
    <property type="entry name" value="hypF"/>
    <property type="match status" value="1"/>
</dbReference>
<dbReference type="GO" id="GO:0003998">
    <property type="term" value="F:acylphosphatase activity"/>
    <property type="evidence" value="ECO:0007669"/>
    <property type="project" value="UniProtKB-EC"/>
</dbReference>
<dbReference type="EC" id="6.2.-.-" evidence="8"/>
<dbReference type="Proteomes" id="UP000093100">
    <property type="component" value="Unassembled WGS sequence"/>
</dbReference>
<feature type="domain" description="YrdC-like" evidence="11">
    <location>
        <begin position="201"/>
        <end position="384"/>
    </location>
</feature>
<proteinExistence type="inferred from homology"/>
<dbReference type="PROSITE" id="PS51163">
    <property type="entry name" value="YRDC"/>
    <property type="match status" value="1"/>
</dbReference>
<dbReference type="GO" id="GO:0051604">
    <property type="term" value="P:protein maturation"/>
    <property type="evidence" value="ECO:0007669"/>
    <property type="project" value="TreeGrafter"/>
</dbReference>
<comment type="pathway">
    <text evidence="1">Protein modification; [NiFe] hydrogenase maturation.</text>
</comment>
<dbReference type="GO" id="GO:0003725">
    <property type="term" value="F:double-stranded RNA binding"/>
    <property type="evidence" value="ECO:0007669"/>
    <property type="project" value="InterPro"/>
</dbReference>
<keyword evidence="4" id="KW-0479">Metal-binding</keyword>
<dbReference type="InterPro" id="IPR017968">
    <property type="entry name" value="Acylphosphatase_CS"/>
</dbReference>
<evidence type="ECO:0000256" key="5">
    <source>
        <dbReference type="ARBA" id="ARBA00022771"/>
    </source>
</evidence>
<evidence type="ECO:0000313" key="13">
    <source>
        <dbReference type="Proteomes" id="UP000093100"/>
    </source>
</evidence>
<dbReference type="GO" id="GO:0016874">
    <property type="term" value="F:ligase activity"/>
    <property type="evidence" value="ECO:0007669"/>
    <property type="project" value="UniProtKB-UniRule"/>
</dbReference>
<protein>
    <recommendedName>
        <fullName evidence="8">Carbamoyltransferase</fullName>
        <ecNumber evidence="8">6.2.-.-</ecNumber>
    </recommendedName>
</protein>
<evidence type="ECO:0000256" key="9">
    <source>
        <dbReference type="PROSITE-ProRule" id="PRU00520"/>
    </source>
</evidence>
<evidence type="ECO:0000259" key="11">
    <source>
        <dbReference type="PROSITE" id="PS51163"/>
    </source>
</evidence>
<comment type="similarity">
    <text evidence="2 8">Belongs to the carbamoyltransferase HypF family.</text>
</comment>
<dbReference type="PIRSF" id="PIRSF006256">
    <property type="entry name" value="CMPcnvr_hdrg_mat"/>
    <property type="match status" value="1"/>
</dbReference>
<dbReference type="InterPro" id="IPR036046">
    <property type="entry name" value="Acylphosphatase-like_dom_sf"/>
</dbReference>
<comment type="catalytic activity">
    <reaction evidence="9">
        <text>an acyl phosphate + H2O = a carboxylate + phosphate + H(+)</text>
        <dbReference type="Rhea" id="RHEA:14965"/>
        <dbReference type="ChEBI" id="CHEBI:15377"/>
        <dbReference type="ChEBI" id="CHEBI:15378"/>
        <dbReference type="ChEBI" id="CHEBI:29067"/>
        <dbReference type="ChEBI" id="CHEBI:43474"/>
        <dbReference type="ChEBI" id="CHEBI:59918"/>
        <dbReference type="EC" id="3.6.1.7"/>
    </reaction>
</comment>
<dbReference type="Gene3D" id="3.30.420.360">
    <property type="match status" value="1"/>
</dbReference>
<dbReference type="EMBL" id="LFLK01000009">
    <property type="protein sequence ID" value="OCR90191.1"/>
    <property type="molecule type" value="Genomic_DNA"/>
</dbReference>
<dbReference type="Pfam" id="PF01300">
    <property type="entry name" value="Sua5_yciO_yrdC"/>
    <property type="match status" value="1"/>
</dbReference>
<dbReference type="InterPro" id="IPR006070">
    <property type="entry name" value="Sua5-like_dom"/>
</dbReference>
<dbReference type="GO" id="GO:0016743">
    <property type="term" value="F:carboxyl- or carbamoyltransferase activity"/>
    <property type="evidence" value="ECO:0007669"/>
    <property type="project" value="UniProtKB-UniRule"/>
</dbReference>
<evidence type="ECO:0000256" key="8">
    <source>
        <dbReference type="PIRNR" id="PIRNR006256"/>
    </source>
</evidence>
<dbReference type="InterPro" id="IPR017945">
    <property type="entry name" value="DHBP_synth_RibB-like_a/b_dom"/>
</dbReference>
<gene>
    <name evidence="12" type="ORF">CFT12S02225_08210</name>
</gene>
<dbReference type="SUPFAM" id="SSF55821">
    <property type="entry name" value="YrdC/RibB"/>
    <property type="match status" value="1"/>
</dbReference>
<dbReference type="InterPro" id="IPR055128">
    <property type="entry name" value="HypF_C_2"/>
</dbReference>
<feature type="active site" evidence="9">
    <location>
        <position position="39"/>
    </location>
</feature>
<evidence type="ECO:0000256" key="1">
    <source>
        <dbReference type="ARBA" id="ARBA00004711"/>
    </source>
</evidence>
<evidence type="ECO:0000259" key="10">
    <source>
        <dbReference type="PROSITE" id="PS51160"/>
    </source>
</evidence>
<dbReference type="SUPFAM" id="SSF54975">
    <property type="entry name" value="Acylphosphatase/BLUF domain-like"/>
    <property type="match status" value="1"/>
</dbReference>
<dbReference type="Gene3D" id="3.30.110.120">
    <property type="match status" value="1"/>
</dbReference>
<keyword evidence="3" id="KW-0436">Ligase</keyword>
<dbReference type="InterPro" id="IPR011125">
    <property type="entry name" value="Znf_HypF"/>
</dbReference>
<sequence length="744" mass="84237">MIHLKSLKIEIYGLVQGVGFRPFIYYLAKKFCIFGRVFNDCEGVKIQIYADDEACDKFCKAIFDELPALARIDDFKVTECNFKFDDFKILESKQTLKIAPILPDFAICDECKREFYDKANRRFHHPFINCTNCGPRFSIIKSLPYDRKNTTMSSFKMCDECKNEYNDPDNRRYHAQPVSCKTCGPKASFRNLDGTLLASDEEAIRLCANELKNGKIIAIKGIGGFHLVCDATNQKAISSLRQRKNRPDKPFAIMCKDIQMASLVAYINEFEKDALTSNIKPIILLKSKEVLPANLASNLKKIGIFLPPTSLHLLLFEYIDFPIIATSANISGEPIIIDFESISKKLLKVCDGTLDNDRDILNPSDDSIAFACGLYLSWLRTSRGIKPKIIRSKFDKKGCFLAIGSELKNQFAIYKDGLIFSSAYIGDLKNKATFDRFLIVLDMFVRTYEFKFEFVIADKHPHFLHTKHFAKQGFTIHKVQHHYAHILSVMLENDICDSVLGFGFDGTGYGDDARVWGGEVFICDENSYERVAKFDDFDLIGGDNAIKNIYYLTYSILRKYNIDAPKFYSKFEQNQLLNLDKVMKSGLNIIKTSSLGRIFDAFACLVLGINKVSYDAQAAMELETLYDDTIDISYDFCINDGIISYKEPFLRALSDSPDVAATGFINGIANLILELAELYKKPVVLGGGVFQNEALLKRVILNLNKNGIFFYLPKNEPVNDSGIAMGQIYFGLKFLGYNANNLTI</sequence>
<comment type="caution">
    <text evidence="12">The sequence shown here is derived from an EMBL/GenBank/DDBJ whole genome shotgun (WGS) entry which is preliminary data.</text>
</comment>
<dbReference type="InterPro" id="IPR051060">
    <property type="entry name" value="Carbamoyltrans_HypF-like"/>
</dbReference>
<dbReference type="GO" id="GO:0008270">
    <property type="term" value="F:zinc ion binding"/>
    <property type="evidence" value="ECO:0007669"/>
    <property type="project" value="UniProtKB-KW"/>
</dbReference>
<keyword evidence="9" id="KW-0378">Hydrolase</keyword>
<dbReference type="PANTHER" id="PTHR42959">
    <property type="entry name" value="CARBAMOYLTRANSFERASE"/>
    <property type="match status" value="1"/>
</dbReference>
<evidence type="ECO:0000256" key="6">
    <source>
        <dbReference type="ARBA" id="ARBA00022833"/>
    </source>
</evidence>
<dbReference type="PANTHER" id="PTHR42959:SF1">
    <property type="entry name" value="CARBAMOYLTRANSFERASE HYPF"/>
    <property type="match status" value="1"/>
</dbReference>
<dbReference type="InterPro" id="IPR041440">
    <property type="entry name" value="HypF_C"/>
</dbReference>
<dbReference type="InterPro" id="IPR004421">
    <property type="entry name" value="Carbamoyltransferase_HypF"/>
</dbReference>
<evidence type="ECO:0000256" key="7">
    <source>
        <dbReference type="ARBA" id="ARBA00048220"/>
    </source>
</evidence>
<accession>A0AAX0H9G5</accession>
<dbReference type="Gene3D" id="3.90.870.50">
    <property type="match status" value="1"/>
</dbReference>
<reference evidence="12 13" key="1">
    <citation type="journal article" date="2016" name="Genome Biol. Evol.">
        <title>Comparative Genomics of Campylobacter fetus from Reptiles and Mammals Reveals Divergent Evolution in Host-Associated Lineages.</title>
        <authorList>
            <person name="Gilbert M.J."/>
            <person name="Miller W.G."/>
            <person name="Yee E."/>
            <person name="Zomer A.L."/>
            <person name="van der Graaf-van Bloois L."/>
            <person name="Fitzgerald C."/>
            <person name="Forbes K.J."/>
            <person name="Meric G."/>
            <person name="Sheppard S.K."/>
            <person name="Wagenaar J.A."/>
            <person name="Duim B."/>
        </authorList>
    </citation>
    <scope>NUCLEOTIDE SEQUENCE [LARGE SCALE GENOMIC DNA]</scope>
    <source>
        <strain evidence="12 13">12S02225-3</strain>
    </source>
</reference>
<dbReference type="Pfam" id="PF17788">
    <property type="entry name" value="HypF_C"/>
    <property type="match status" value="1"/>
</dbReference>
<dbReference type="InterPro" id="IPR001792">
    <property type="entry name" value="Acylphosphatase-like_dom"/>
</dbReference>
<keyword evidence="5" id="KW-0863">Zinc-finger</keyword>
<evidence type="ECO:0000256" key="3">
    <source>
        <dbReference type="ARBA" id="ARBA00022598"/>
    </source>
</evidence>
<dbReference type="Pfam" id="PF22521">
    <property type="entry name" value="HypF_C_2"/>
    <property type="match status" value="1"/>
</dbReference>
<dbReference type="Pfam" id="PF07503">
    <property type="entry name" value="zf-HYPF"/>
    <property type="match status" value="2"/>
</dbReference>
<dbReference type="PROSITE" id="PS00150">
    <property type="entry name" value="ACYLPHOSPHATASE_1"/>
    <property type="match status" value="1"/>
</dbReference>